<dbReference type="Proteomes" id="UP001172778">
    <property type="component" value="Unassembled WGS sequence"/>
</dbReference>
<keyword evidence="2" id="KW-0472">Membrane</keyword>
<feature type="compositionally biased region" description="Pro residues" evidence="1">
    <location>
        <begin position="129"/>
        <end position="138"/>
    </location>
</feature>
<keyword evidence="2" id="KW-0812">Transmembrane</keyword>
<evidence type="ECO:0000256" key="2">
    <source>
        <dbReference type="SAM" id="Phobius"/>
    </source>
</evidence>
<sequence>MSRTLLAYLLSPITGIAIASLSEWIIRQDSNGAVGILLVGCTVFYPFVLLIGGFCHQLWYQQRPPALWHCLAFAVLIALAAVAILGRPMLGRDFDAPDAWRDFASLLGVVLAGTLASAVSFWQGLHPNAPHPNPPTPRPDAGNTQTSPEPRPHGTHQPA</sequence>
<evidence type="ECO:0008006" key="5">
    <source>
        <dbReference type="Google" id="ProtNLM"/>
    </source>
</evidence>
<comment type="caution">
    <text evidence="3">The sequence shown here is derived from an EMBL/GenBank/DDBJ whole genome shotgun (WGS) entry which is preliminary data.</text>
</comment>
<feature type="region of interest" description="Disordered" evidence="1">
    <location>
        <begin position="126"/>
        <end position="159"/>
    </location>
</feature>
<feature type="transmembrane region" description="Helical" evidence="2">
    <location>
        <begin position="66"/>
        <end position="85"/>
    </location>
</feature>
<evidence type="ECO:0000256" key="1">
    <source>
        <dbReference type="SAM" id="MobiDB-lite"/>
    </source>
</evidence>
<protein>
    <recommendedName>
        <fullName evidence="5">SPW repeat-containing protein</fullName>
    </recommendedName>
</protein>
<feature type="transmembrane region" description="Helical" evidence="2">
    <location>
        <begin position="33"/>
        <end position="60"/>
    </location>
</feature>
<name>A0ABT7E3M6_9NEIS</name>
<feature type="transmembrane region" description="Helical" evidence="2">
    <location>
        <begin position="6"/>
        <end position="26"/>
    </location>
</feature>
<keyword evidence="4" id="KW-1185">Reference proteome</keyword>
<evidence type="ECO:0000313" key="4">
    <source>
        <dbReference type="Proteomes" id="UP001172778"/>
    </source>
</evidence>
<evidence type="ECO:0000313" key="3">
    <source>
        <dbReference type="EMBL" id="MDK2126915.1"/>
    </source>
</evidence>
<organism evidence="3 4">
    <name type="scientific">Parachitinimonas caeni</name>
    <dbReference type="NCBI Taxonomy" id="3031301"/>
    <lineage>
        <taxon>Bacteria</taxon>
        <taxon>Pseudomonadati</taxon>
        <taxon>Pseudomonadota</taxon>
        <taxon>Betaproteobacteria</taxon>
        <taxon>Neisseriales</taxon>
        <taxon>Chitinibacteraceae</taxon>
        <taxon>Parachitinimonas</taxon>
    </lineage>
</organism>
<accession>A0ABT7E3M6</accession>
<reference evidence="3" key="1">
    <citation type="submission" date="2023-03" db="EMBL/GenBank/DDBJ databases">
        <title>Chitinimonas shenzhenensis gen. nov., sp. nov., a novel member of family Burkholderiaceae isolated from activated sludge collected in Shen Zhen, China.</title>
        <authorList>
            <person name="Wang X."/>
        </authorList>
    </citation>
    <scope>NUCLEOTIDE SEQUENCE</scope>
    <source>
        <strain evidence="3">DQS-5</strain>
    </source>
</reference>
<keyword evidence="2" id="KW-1133">Transmembrane helix</keyword>
<proteinExistence type="predicted"/>
<dbReference type="RefSeq" id="WP_284103236.1">
    <property type="nucleotide sequence ID" value="NZ_JARRAF010000065.1"/>
</dbReference>
<dbReference type="EMBL" id="JARRAF010000065">
    <property type="protein sequence ID" value="MDK2126915.1"/>
    <property type="molecule type" value="Genomic_DNA"/>
</dbReference>
<gene>
    <name evidence="3" type="ORF">PZA18_22995</name>
</gene>
<feature type="transmembrane region" description="Helical" evidence="2">
    <location>
        <begin position="106"/>
        <end position="125"/>
    </location>
</feature>